<evidence type="ECO:0008006" key="2">
    <source>
        <dbReference type="Google" id="ProtNLM"/>
    </source>
</evidence>
<dbReference type="AlphaFoldDB" id="A0A1L8EBG7"/>
<dbReference type="Gene3D" id="1.25.40.240">
    <property type="entry name" value="Ku, C-terminal domain"/>
    <property type="match status" value="1"/>
</dbReference>
<accession>A0A1L8EBG7</accession>
<proteinExistence type="predicted"/>
<dbReference type="InterPro" id="IPR036494">
    <property type="entry name" value="Ku_C_sf"/>
</dbReference>
<organism evidence="1">
    <name type="scientific">Haematobia irritans</name>
    <name type="common">Horn fly</name>
    <name type="synonym">Conops irritans</name>
    <dbReference type="NCBI Taxonomy" id="7368"/>
    <lineage>
        <taxon>Eukaryota</taxon>
        <taxon>Metazoa</taxon>
        <taxon>Ecdysozoa</taxon>
        <taxon>Arthropoda</taxon>
        <taxon>Hexapoda</taxon>
        <taxon>Insecta</taxon>
        <taxon>Pterygota</taxon>
        <taxon>Neoptera</taxon>
        <taxon>Endopterygota</taxon>
        <taxon>Diptera</taxon>
        <taxon>Brachycera</taxon>
        <taxon>Muscomorpha</taxon>
        <taxon>Muscoidea</taxon>
        <taxon>Muscidae</taxon>
        <taxon>Haematobia</taxon>
    </lineage>
</organism>
<sequence length="167" mass="19436">MSDYEEVPSDFGEFDATLPLEDPVTTYKKMVDEKIFTDLFVPDEMKFEIWDKIDVAARDAVWKLLFSGDVDLQKAGKLLKKYKSDASYFTPDNYNRWIVLVRDELLKRKMLDFWKNSLVAEELGPAWARDSDLYDDMDDPEPAAFYNYAGCVAPWLEKDKPPVIPNE</sequence>
<reference evidence="1" key="1">
    <citation type="submission" date="2017-01" db="EMBL/GenBank/DDBJ databases">
        <title>An insight into the sialome and mialome of the horn fly, Haematobia irritans.</title>
        <authorList>
            <person name="Breijo M."/>
            <person name="Boiani M."/>
            <person name="Ures X."/>
            <person name="Rocha S."/>
            <person name="Sequeira M."/>
            <person name="Ribeiro J.M."/>
        </authorList>
    </citation>
    <scope>NUCLEOTIDE SEQUENCE</scope>
</reference>
<name>A0A1L8EBG7_HAEIR</name>
<protein>
    <recommendedName>
        <fullName evidence="2">Ku C-terminal domain-containing protein</fullName>
    </recommendedName>
</protein>
<evidence type="ECO:0000313" key="1">
    <source>
        <dbReference type="EMBL" id="JAV15946.1"/>
    </source>
</evidence>
<dbReference type="EMBL" id="GFDG01002853">
    <property type="protein sequence ID" value="JAV15946.1"/>
    <property type="molecule type" value="Transcribed_RNA"/>
</dbReference>